<evidence type="ECO:0000256" key="6">
    <source>
        <dbReference type="ARBA" id="ARBA00022605"/>
    </source>
</evidence>
<dbReference type="EC" id="3.1.3.3" evidence="4"/>
<evidence type="ECO:0000313" key="16">
    <source>
        <dbReference type="Proteomes" id="UP000540909"/>
    </source>
</evidence>
<dbReference type="SFLD" id="SFLDG01137">
    <property type="entry name" value="C1.6.1:_Phosphoserine_Phosphat"/>
    <property type="match status" value="1"/>
</dbReference>
<dbReference type="InterPro" id="IPR023214">
    <property type="entry name" value="HAD_sf"/>
</dbReference>
<evidence type="ECO:0000256" key="2">
    <source>
        <dbReference type="ARBA" id="ARBA00005135"/>
    </source>
</evidence>
<feature type="active site" description="Proton donor" evidence="14">
    <location>
        <position position="88"/>
    </location>
</feature>
<keyword evidence="8 15" id="KW-0378">Hydrolase</keyword>
<accession>A0A7W6R028</accession>
<comment type="cofactor">
    <cofactor evidence="1">
        <name>Mg(2+)</name>
        <dbReference type="ChEBI" id="CHEBI:18420"/>
    </cofactor>
</comment>
<evidence type="ECO:0000256" key="12">
    <source>
        <dbReference type="ARBA" id="ARBA00048138"/>
    </source>
</evidence>
<evidence type="ECO:0000256" key="7">
    <source>
        <dbReference type="ARBA" id="ARBA00022723"/>
    </source>
</evidence>
<comment type="pathway">
    <text evidence="2">Amino-acid biosynthesis; L-serine biosynthesis; L-serine from 3-phospho-D-glycerate: step 3/3.</text>
</comment>
<keyword evidence="9" id="KW-0460">Magnesium</keyword>
<name>A0A7W6R028_9HYPH</name>
<dbReference type="SFLD" id="SFLDF00029">
    <property type="entry name" value="phosphoserine_phosphatase"/>
    <property type="match status" value="1"/>
</dbReference>
<dbReference type="RefSeq" id="WP_184467206.1">
    <property type="nucleotide sequence ID" value="NZ_JACIFY010000002.1"/>
</dbReference>
<dbReference type="SFLD" id="SFLDS00003">
    <property type="entry name" value="Haloacid_Dehalogenase"/>
    <property type="match status" value="1"/>
</dbReference>
<evidence type="ECO:0000256" key="8">
    <source>
        <dbReference type="ARBA" id="ARBA00022801"/>
    </source>
</evidence>
<dbReference type="InterPro" id="IPR036412">
    <property type="entry name" value="HAD-like_sf"/>
</dbReference>
<reference evidence="15 16" key="1">
    <citation type="submission" date="2020-08" db="EMBL/GenBank/DDBJ databases">
        <title>Genomic Encyclopedia of Type Strains, Phase IV (KMG-V): Genome sequencing to study the core and pangenomes of soil and plant-associated prokaryotes.</title>
        <authorList>
            <person name="Whitman W."/>
        </authorList>
    </citation>
    <scope>NUCLEOTIDE SEQUENCE [LARGE SCALE GENOMIC DNA]</scope>
    <source>
        <strain evidence="15 16">SEMIA 4089</strain>
    </source>
</reference>
<dbReference type="Proteomes" id="UP000540909">
    <property type="component" value="Unassembled WGS sequence"/>
</dbReference>
<evidence type="ECO:0000313" key="15">
    <source>
        <dbReference type="EMBL" id="MBB4234349.1"/>
    </source>
</evidence>
<dbReference type="CDD" id="cd07500">
    <property type="entry name" value="HAD_PSP"/>
    <property type="match status" value="1"/>
</dbReference>
<evidence type="ECO:0000256" key="10">
    <source>
        <dbReference type="ARBA" id="ARBA00023299"/>
    </source>
</evidence>
<organism evidence="15 16">
    <name type="scientific">Rhizobium esperanzae</name>
    <dbReference type="NCBI Taxonomy" id="1967781"/>
    <lineage>
        <taxon>Bacteria</taxon>
        <taxon>Pseudomonadati</taxon>
        <taxon>Pseudomonadota</taxon>
        <taxon>Alphaproteobacteria</taxon>
        <taxon>Hyphomicrobiales</taxon>
        <taxon>Rhizobiaceae</taxon>
        <taxon>Rhizobium/Agrobacterium group</taxon>
        <taxon>Rhizobium</taxon>
    </lineage>
</organism>
<sequence>MALVATLVANPSNPVLTPKIAEQAAEAVNASGLYWLADGIACDIALRDGTDAQAAEANILAVIASVPIDLVIQEQETRRKKLLIADMDSTMIGQECIDELAAEVGLKEKVATITARAMNGEIAFEPALRERVALLKGLPISVVDEVIAKRITLTSGGPELIATMKSKGHYTALVSGGFTVFTSRIAATLGFDENRANTLLEDGGILSGFVAEPILGKQAKVDALNEISARLGISPNDAIAVGDGANDLGMLHLAGSGVALHAKPAVAAEAQMRINHGDLTALLYIQGYRKTDFVYRQAT</sequence>
<dbReference type="GO" id="GO:0005737">
    <property type="term" value="C:cytoplasm"/>
    <property type="evidence" value="ECO:0007669"/>
    <property type="project" value="TreeGrafter"/>
</dbReference>
<gene>
    <name evidence="15" type="ORF">GGD57_000898</name>
</gene>
<dbReference type="SFLD" id="SFLDG01136">
    <property type="entry name" value="C1.6:_Phosphoserine_Phosphatas"/>
    <property type="match status" value="1"/>
</dbReference>
<evidence type="ECO:0000256" key="9">
    <source>
        <dbReference type="ARBA" id="ARBA00022842"/>
    </source>
</evidence>
<evidence type="ECO:0000256" key="4">
    <source>
        <dbReference type="ARBA" id="ARBA00012640"/>
    </source>
</evidence>
<dbReference type="InterPro" id="IPR050582">
    <property type="entry name" value="HAD-like_SerB"/>
</dbReference>
<keyword evidence="10" id="KW-0718">Serine biosynthesis</keyword>
<dbReference type="UniPathway" id="UPA00135">
    <property type="reaction ID" value="UER00198"/>
</dbReference>
<dbReference type="AlphaFoldDB" id="A0A7W6R028"/>
<keyword evidence="6" id="KW-0028">Amino-acid biosynthesis</keyword>
<dbReference type="NCBIfam" id="TIGR01488">
    <property type="entry name" value="HAD-SF-IB"/>
    <property type="match status" value="1"/>
</dbReference>
<dbReference type="PANTHER" id="PTHR43344:SF2">
    <property type="entry name" value="PHOSPHOSERINE PHOSPHATASE"/>
    <property type="match status" value="1"/>
</dbReference>
<dbReference type="GO" id="GO:0000287">
    <property type="term" value="F:magnesium ion binding"/>
    <property type="evidence" value="ECO:0007669"/>
    <property type="project" value="TreeGrafter"/>
</dbReference>
<evidence type="ECO:0000256" key="14">
    <source>
        <dbReference type="PIRSR" id="PIRSR604469-1"/>
    </source>
</evidence>
<comment type="catalytic activity">
    <reaction evidence="13">
        <text>O-phospho-D-serine + H2O = D-serine + phosphate</text>
        <dbReference type="Rhea" id="RHEA:24873"/>
        <dbReference type="ChEBI" id="CHEBI:15377"/>
        <dbReference type="ChEBI" id="CHEBI:35247"/>
        <dbReference type="ChEBI" id="CHEBI:43474"/>
        <dbReference type="ChEBI" id="CHEBI:58680"/>
        <dbReference type="EC" id="3.1.3.3"/>
    </reaction>
</comment>
<comment type="caution">
    <text evidence="15">The sequence shown here is derived from an EMBL/GenBank/DDBJ whole genome shotgun (WGS) entry which is preliminary data.</text>
</comment>
<evidence type="ECO:0000256" key="11">
    <source>
        <dbReference type="ARBA" id="ARBA00031693"/>
    </source>
</evidence>
<dbReference type="Gene3D" id="3.40.50.1000">
    <property type="entry name" value="HAD superfamily/HAD-like"/>
    <property type="match status" value="1"/>
</dbReference>
<dbReference type="InterPro" id="IPR004469">
    <property type="entry name" value="PSP"/>
</dbReference>
<keyword evidence="7" id="KW-0479">Metal-binding</keyword>
<dbReference type="PANTHER" id="PTHR43344">
    <property type="entry name" value="PHOSPHOSERINE PHOSPHATASE"/>
    <property type="match status" value="1"/>
</dbReference>
<dbReference type="Pfam" id="PF12710">
    <property type="entry name" value="HAD"/>
    <property type="match status" value="1"/>
</dbReference>
<dbReference type="NCBIfam" id="TIGR00338">
    <property type="entry name" value="serB"/>
    <property type="match status" value="1"/>
</dbReference>
<feature type="active site" description="Nucleophile" evidence="14">
    <location>
        <position position="86"/>
    </location>
</feature>
<dbReference type="EMBL" id="JACIFY010000002">
    <property type="protein sequence ID" value="MBB4234349.1"/>
    <property type="molecule type" value="Genomic_DNA"/>
</dbReference>
<evidence type="ECO:0000256" key="13">
    <source>
        <dbReference type="ARBA" id="ARBA00048523"/>
    </source>
</evidence>
<comment type="catalytic activity">
    <reaction evidence="12">
        <text>O-phospho-L-serine + H2O = L-serine + phosphate</text>
        <dbReference type="Rhea" id="RHEA:21208"/>
        <dbReference type="ChEBI" id="CHEBI:15377"/>
        <dbReference type="ChEBI" id="CHEBI:33384"/>
        <dbReference type="ChEBI" id="CHEBI:43474"/>
        <dbReference type="ChEBI" id="CHEBI:57524"/>
        <dbReference type="EC" id="3.1.3.3"/>
    </reaction>
</comment>
<protein>
    <recommendedName>
        <fullName evidence="5">Phosphoserine phosphatase</fullName>
        <ecNumber evidence="4">3.1.3.3</ecNumber>
    </recommendedName>
    <alternativeName>
        <fullName evidence="11">O-phosphoserine phosphohydrolase</fullName>
    </alternativeName>
</protein>
<proteinExistence type="inferred from homology"/>
<dbReference type="GO" id="GO:0036424">
    <property type="term" value="F:L-phosphoserine phosphatase activity"/>
    <property type="evidence" value="ECO:0007669"/>
    <property type="project" value="InterPro"/>
</dbReference>
<comment type="similarity">
    <text evidence="3">Belongs to the HAD-like hydrolase superfamily. SerB family.</text>
</comment>
<evidence type="ECO:0000256" key="1">
    <source>
        <dbReference type="ARBA" id="ARBA00001946"/>
    </source>
</evidence>
<evidence type="ECO:0000256" key="3">
    <source>
        <dbReference type="ARBA" id="ARBA00009184"/>
    </source>
</evidence>
<dbReference type="SUPFAM" id="SSF56784">
    <property type="entry name" value="HAD-like"/>
    <property type="match status" value="1"/>
</dbReference>
<dbReference type="GO" id="GO:0006564">
    <property type="term" value="P:L-serine biosynthetic process"/>
    <property type="evidence" value="ECO:0007669"/>
    <property type="project" value="UniProtKB-KW"/>
</dbReference>
<evidence type="ECO:0000256" key="5">
    <source>
        <dbReference type="ARBA" id="ARBA00015196"/>
    </source>
</evidence>